<evidence type="ECO:0000256" key="3">
    <source>
        <dbReference type="ARBA" id="ARBA00022679"/>
    </source>
</evidence>
<dbReference type="RefSeq" id="WP_171302549.1">
    <property type="nucleotide sequence ID" value="NZ_JABFIF010000001.1"/>
</dbReference>
<dbReference type="EMBL" id="JABFIF010000001">
    <property type="protein sequence ID" value="NOH14790.1"/>
    <property type="molecule type" value="Genomic_DNA"/>
</dbReference>
<dbReference type="PROSITE" id="PS00092">
    <property type="entry name" value="N6_MTASE"/>
    <property type="match status" value="1"/>
</dbReference>
<dbReference type="InterPro" id="IPR002295">
    <property type="entry name" value="N4/N6-MTase_EcoPI_Mod-like"/>
</dbReference>
<dbReference type="PIRSF" id="PIRSF015855">
    <property type="entry name" value="TypeIII_Mtase_mKpnI"/>
    <property type="match status" value="1"/>
</dbReference>
<feature type="domain" description="DNA methylase N-4/N-6" evidence="6">
    <location>
        <begin position="111"/>
        <end position="435"/>
    </location>
</feature>
<dbReference type="InterPro" id="IPR002052">
    <property type="entry name" value="DNA_methylase_N6_adenine_CS"/>
</dbReference>
<dbReference type="GO" id="GO:0032259">
    <property type="term" value="P:methylation"/>
    <property type="evidence" value="ECO:0007669"/>
    <property type="project" value="UniProtKB-KW"/>
</dbReference>
<dbReference type="InterPro" id="IPR002941">
    <property type="entry name" value="DNA_methylase_N4/N6"/>
</dbReference>
<protein>
    <submittedName>
        <fullName evidence="7">Site-specific DNA-methyltransferase</fullName>
    </submittedName>
</protein>
<keyword evidence="3 7" id="KW-0808">Transferase</keyword>
<dbReference type="PRINTS" id="PR00506">
    <property type="entry name" value="D21N6MTFRASE"/>
</dbReference>
<evidence type="ECO:0000256" key="5">
    <source>
        <dbReference type="ARBA" id="ARBA00022747"/>
    </source>
</evidence>
<comment type="similarity">
    <text evidence="1">Belongs to the N(4)/N(6)-methyltransferase family.</text>
</comment>
<dbReference type="Gene3D" id="3.40.50.150">
    <property type="entry name" value="Vaccinia Virus protein VP39"/>
    <property type="match status" value="1"/>
</dbReference>
<keyword evidence="4" id="KW-0949">S-adenosyl-L-methionine</keyword>
<keyword evidence="2 7" id="KW-0489">Methyltransferase</keyword>
<dbReference type="AlphaFoldDB" id="A0A7Y3V4Z6"/>
<evidence type="ECO:0000259" key="6">
    <source>
        <dbReference type="Pfam" id="PF01555"/>
    </source>
</evidence>
<dbReference type="Proteomes" id="UP000528432">
    <property type="component" value="Unassembled WGS sequence"/>
</dbReference>
<evidence type="ECO:0000313" key="8">
    <source>
        <dbReference type="Proteomes" id="UP000528432"/>
    </source>
</evidence>
<accession>A0A7Y3V4Z6</accession>
<proteinExistence type="inferred from homology"/>
<comment type="caution">
    <text evidence="7">The sequence shown here is derived from an EMBL/GenBank/DDBJ whole genome shotgun (WGS) entry which is preliminary data.</text>
</comment>
<dbReference type="SUPFAM" id="SSF53335">
    <property type="entry name" value="S-adenosyl-L-methionine-dependent methyltransferases"/>
    <property type="match status" value="1"/>
</dbReference>
<dbReference type="InterPro" id="IPR029063">
    <property type="entry name" value="SAM-dependent_MTases_sf"/>
</dbReference>
<reference evidence="7 8" key="1">
    <citation type="submission" date="2020-05" db="EMBL/GenBank/DDBJ databases">
        <title>Draft genome sequence of Clostridium cochlearium strain AGROS13 isolated from a sheep dairy farm in New Zealand.</title>
        <authorList>
            <person name="Gupta T.B."/>
            <person name="Jauregui R."/>
            <person name="Risson A.N."/>
            <person name="Brightwell G."/>
            <person name="Maclean P."/>
        </authorList>
    </citation>
    <scope>NUCLEOTIDE SEQUENCE [LARGE SCALE GENOMIC DNA]</scope>
    <source>
        <strain evidence="7 8">AGROS13</strain>
    </source>
</reference>
<gene>
    <name evidence="7" type="ORF">HMJ28_00020</name>
</gene>
<evidence type="ECO:0000313" key="7">
    <source>
        <dbReference type="EMBL" id="NOH14790.1"/>
    </source>
</evidence>
<dbReference type="GO" id="GO:0009307">
    <property type="term" value="P:DNA restriction-modification system"/>
    <property type="evidence" value="ECO:0007669"/>
    <property type="project" value="UniProtKB-KW"/>
</dbReference>
<name>A0A7Y3V4Z6_CLOCO</name>
<organism evidence="7 8">
    <name type="scientific">Clostridium cochlearium</name>
    <dbReference type="NCBI Taxonomy" id="1494"/>
    <lineage>
        <taxon>Bacteria</taxon>
        <taxon>Bacillati</taxon>
        <taxon>Bacillota</taxon>
        <taxon>Clostridia</taxon>
        <taxon>Eubacteriales</taxon>
        <taxon>Clostridiaceae</taxon>
        <taxon>Clostridium</taxon>
    </lineage>
</organism>
<dbReference type="Pfam" id="PF01555">
    <property type="entry name" value="N6_N4_Mtase"/>
    <property type="match status" value="1"/>
</dbReference>
<dbReference type="GO" id="GO:0003677">
    <property type="term" value="F:DNA binding"/>
    <property type="evidence" value="ECO:0007669"/>
    <property type="project" value="InterPro"/>
</dbReference>
<evidence type="ECO:0000256" key="2">
    <source>
        <dbReference type="ARBA" id="ARBA00022603"/>
    </source>
</evidence>
<evidence type="ECO:0000256" key="4">
    <source>
        <dbReference type="ARBA" id="ARBA00022691"/>
    </source>
</evidence>
<sequence>MEKMDGYSLNIVKENVAKLKEIFPEVFCEDKVDFERLQEVLGEYVEDREERYRFEWHGKSKAIRIAQTPSRGTLRPCKEESKNWDTTENLYIEGDNLEVLKLLQKSYQNKIKMIYIDPPYNTGNDFVYKDDYKDNLKNYLEITGQVDEEGKRLSTNSETSGRYHTDWLNMMYPRLRLARNLLKDDGVIFISIDEIEYSKLRQVCDEIFDESNHIADFIWQNKKGGGNDAKYVAVEHEYIVMYAKNEVELHELFEPYKPEYLKRYKEVDSIGYYYWDTFKRKSGKQYYPIECPDGTVLEKDEYGNPISWLRSKERFYDDIKKGEVRIIETAKGWSVQFKQRLPKGKKPRSIFIEESVWINEGTTSVGNQELLKFFGVNLFDNAKPSNLLKKIIGFNLKENDIVLDFFSGSGTLAQAIMEYNFEQNISNKYILVQLQEDIEKKINNTSGDAKKILENAMNFLQSINKNAYITEIAKERIRRAGDKIVEENKDKEGIEDLDIGFKVFKLASSNIKPWNPSYEDIANRLDEMVDNFVPGRTEEDVVYEIMLKYGIDLTYPIEVREVSGKKVFSIGFGALIICLDNEITLDVVNGIVDLKNELNPETTRIVFKDNGFKTDSVKTNAIEILKRNNINENEIMSI</sequence>
<evidence type="ECO:0000256" key="1">
    <source>
        <dbReference type="ARBA" id="ARBA00006594"/>
    </source>
</evidence>
<dbReference type="GO" id="GO:0008170">
    <property type="term" value="F:N-methyltransferase activity"/>
    <property type="evidence" value="ECO:0007669"/>
    <property type="project" value="InterPro"/>
</dbReference>
<keyword evidence="5" id="KW-0680">Restriction system</keyword>